<name>O50133_PYRHO</name>
<gene>
    <name evidence="1" type="ordered locus">PH1425</name>
</gene>
<dbReference type="Proteomes" id="UP000000752">
    <property type="component" value="Chromosome"/>
</dbReference>
<keyword evidence="2" id="KW-1185">Reference proteome</keyword>
<dbReference type="PIR" id="C71016">
    <property type="entry name" value="C71016"/>
</dbReference>
<proteinExistence type="predicted"/>
<dbReference type="AlphaFoldDB" id="O50133"/>
<reference evidence="1 2" key="1">
    <citation type="journal article" date="1998" name="DNA Res.">
        <title>Complete sequence and gene organization of the genome of a hyper-thermophilic archaebacterium, Pyrococcus horikoshii OT3.</title>
        <authorList>
            <person name="Kawarabayasi Y."/>
            <person name="Sawada M."/>
            <person name="Horikawa H."/>
            <person name="Haikawa Y."/>
            <person name="Hino Y."/>
            <person name="Yamamoto S."/>
            <person name="Sekine M."/>
            <person name="Baba S."/>
            <person name="Kosugi H."/>
            <person name="Hosoyama A."/>
            <person name="Nagai Y."/>
            <person name="Sakai M."/>
            <person name="Ogura K."/>
            <person name="Otuka R."/>
            <person name="Nakazawa H."/>
            <person name="Takamiya M."/>
            <person name="Ohfuku Y."/>
            <person name="Funahashi T."/>
            <person name="Tanaka T."/>
            <person name="Kudoh Y."/>
            <person name="Yamazaki J."/>
            <person name="Kushida N."/>
            <person name="Oguchi A."/>
            <person name="Aoki K."/>
            <person name="Nakamura Y."/>
            <person name="Robb T.F."/>
            <person name="Horikoshi K."/>
            <person name="Masuchi Y."/>
            <person name="Shizuya H."/>
            <person name="Kikuchi H."/>
        </authorList>
    </citation>
    <scope>NUCLEOTIDE SEQUENCE [LARGE SCALE GENOMIC DNA]</scope>
    <source>
        <strain evidence="2">ATCC 700860 / DSM 12428 / JCM 9974 / NBRC 100139 / OT-3</strain>
    </source>
</reference>
<evidence type="ECO:0000313" key="2">
    <source>
        <dbReference type="Proteomes" id="UP000000752"/>
    </source>
</evidence>
<evidence type="ECO:0000313" key="1">
    <source>
        <dbReference type="EMBL" id="BAA30531.1"/>
    </source>
</evidence>
<accession>O50133</accession>
<dbReference type="KEGG" id="pho:PH1425"/>
<sequence length="194" mass="22642">MVLLNNFPSFWSGYLFNVWLQLHFNSPKNVSGYYYLTLSSKMNIPVRKIFKEGERSLNSLSIPAFYKLLSRVCCNCSLTHCDGNLLEHVSYVSCSEYSWNLSSHVHINWNVTIFICYPQMLNEVRLRLVTYEYEDTIDLLLNRFSRLNVLKNNTLNFVSPLNFGNDCIQDSRDSRLLKPILKYLVSSKFIPSVN</sequence>
<dbReference type="EnsemblBacteria" id="BAA30531">
    <property type="protein sequence ID" value="BAA30531"/>
    <property type="gene ID" value="BAA30531"/>
</dbReference>
<protein>
    <submittedName>
        <fullName evidence="1">Uncharacterized protein</fullName>
    </submittedName>
</protein>
<organism evidence="1 2">
    <name type="scientific">Pyrococcus horikoshii (strain ATCC 700860 / DSM 12428 / JCM 9974 / NBRC 100139 / OT-3)</name>
    <dbReference type="NCBI Taxonomy" id="70601"/>
    <lineage>
        <taxon>Archaea</taxon>
        <taxon>Methanobacteriati</taxon>
        <taxon>Methanobacteriota</taxon>
        <taxon>Thermococci</taxon>
        <taxon>Thermococcales</taxon>
        <taxon>Thermococcaceae</taxon>
        <taxon>Pyrococcus</taxon>
    </lineage>
</organism>
<dbReference type="EMBL" id="BA000001">
    <property type="protein sequence ID" value="BAA30531.1"/>
    <property type="molecule type" value="Genomic_DNA"/>
</dbReference>